<dbReference type="AlphaFoldDB" id="A0A4Z2H4W1"/>
<evidence type="ECO:0000313" key="2">
    <source>
        <dbReference type="Proteomes" id="UP000314294"/>
    </source>
</evidence>
<accession>A0A4Z2H4W1</accession>
<gene>
    <name evidence="1" type="ORF">EYF80_028893</name>
</gene>
<evidence type="ECO:0000313" key="1">
    <source>
        <dbReference type="EMBL" id="TNN60898.1"/>
    </source>
</evidence>
<name>A0A4Z2H4W1_9TELE</name>
<proteinExistence type="predicted"/>
<reference evidence="1 2" key="1">
    <citation type="submission" date="2019-03" db="EMBL/GenBank/DDBJ databases">
        <title>First draft genome of Liparis tanakae, snailfish: a comprehensive survey of snailfish specific genes.</title>
        <authorList>
            <person name="Kim W."/>
            <person name="Song I."/>
            <person name="Jeong J.-H."/>
            <person name="Kim D."/>
            <person name="Kim S."/>
            <person name="Ryu S."/>
            <person name="Song J.Y."/>
            <person name="Lee S.K."/>
        </authorList>
    </citation>
    <scope>NUCLEOTIDE SEQUENCE [LARGE SCALE GENOMIC DNA]</scope>
    <source>
        <tissue evidence="1">Muscle</tissue>
    </source>
</reference>
<comment type="caution">
    <text evidence="1">The sequence shown here is derived from an EMBL/GenBank/DDBJ whole genome shotgun (WGS) entry which is preliminary data.</text>
</comment>
<dbReference type="Proteomes" id="UP000314294">
    <property type="component" value="Unassembled WGS sequence"/>
</dbReference>
<sequence length="68" mass="7051">MVLHSAWTVSLRASLRRAFLQAGSLVTTVSPGLSASRVLVSIGDKALSCAPIGRKGKTNKETASRAAV</sequence>
<protein>
    <submittedName>
        <fullName evidence="1">Uncharacterized protein</fullName>
    </submittedName>
</protein>
<dbReference type="EMBL" id="SRLO01000325">
    <property type="protein sequence ID" value="TNN60898.1"/>
    <property type="molecule type" value="Genomic_DNA"/>
</dbReference>
<organism evidence="1 2">
    <name type="scientific">Liparis tanakae</name>
    <name type="common">Tanaka's snailfish</name>
    <dbReference type="NCBI Taxonomy" id="230148"/>
    <lineage>
        <taxon>Eukaryota</taxon>
        <taxon>Metazoa</taxon>
        <taxon>Chordata</taxon>
        <taxon>Craniata</taxon>
        <taxon>Vertebrata</taxon>
        <taxon>Euteleostomi</taxon>
        <taxon>Actinopterygii</taxon>
        <taxon>Neopterygii</taxon>
        <taxon>Teleostei</taxon>
        <taxon>Neoteleostei</taxon>
        <taxon>Acanthomorphata</taxon>
        <taxon>Eupercaria</taxon>
        <taxon>Perciformes</taxon>
        <taxon>Cottioidei</taxon>
        <taxon>Cottales</taxon>
        <taxon>Liparidae</taxon>
        <taxon>Liparis</taxon>
    </lineage>
</organism>
<keyword evidence="2" id="KW-1185">Reference proteome</keyword>